<dbReference type="PANTHER" id="PTHR30518:SF2">
    <property type="entry name" value="ENDOLYTIC MUREIN TRANSGLYCOSYLASE"/>
    <property type="match status" value="1"/>
</dbReference>
<gene>
    <name evidence="7" type="primary">mltG</name>
    <name evidence="8" type="ORF">Deia_00587</name>
</gene>
<proteinExistence type="inferred from homology"/>
<dbReference type="EMBL" id="CP029077">
    <property type="protein sequence ID" value="QED23382.1"/>
    <property type="molecule type" value="Genomic_DNA"/>
</dbReference>
<dbReference type="InterPro" id="IPR003770">
    <property type="entry name" value="MLTG-like"/>
</dbReference>
<protein>
    <recommendedName>
        <fullName evidence="7">Endolytic murein transglycosylase</fullName>
        <ecNumber evidence="7">4.2.2.29</ecNumber>
    </recommendedName>
    <alternativeName>
        <fullName evidence="7">Peptidoglycan lytic transglycosylase</fullName>
    </alternativeName>
    <alternativeName>
        <fullName evidence="7">Peptidoglycan polymerization terminase</fullName>
    </alternativeName>
</protein>
<keyword evidence="6 7" id="KW-0961">Cell wall biogenesis/degradation</keyword>
<evidence type="ECO:0000256" key="7">
    <source>
        <dbReference type="HAMAP-Rule" id="MF_02065"/>
    </source>
</evidence>
<evidence type="ECO:0000256" key="2">
    <source>
        <dbReference type="ARBA" id="ARBA00022692"/>
    </source>
</evidence>
<evidence type="ECO:0000313" key="8">
    <source>
        <dbReference type="EMBL" id="QED23382.1"/>
    </source>
</evidence>
<evidence type="ECO:0000256" key="4">
    <source>
        <dbReference type="ARBA" id="ARBA00023136"/>
    </source>
</evidence>
<dbReference type="PANTHER" id="PTHR30518">
    <property type="entry name" value="ENDOLYTIC MUREIN TRANSGLYCOSYLASE"/>
    <property type="match status" value="1"/>
</dbReference>
<dbReference type="GO" id="GO:0071555">
    <property type="term" value="P:cell wall organization"/>
    <property type="evidence" value="ECO:0007669"/>
    <property type="project" value="UniProtKB-KW"/>
</dbReference>
<evidence type="ECO:0000256" key="5">
    <source>
        <dbReference type="ARBA" id="ARBA00023239"/>
    </source>
</evidence>
<dbReference type="OrthoDB" id="9814591at2"/>
<organism evidence="8 9">
    <name type="scientific">Candidatus Deianiraea vastatrix</name>
    <dbReference type="NCBI Taxonomy" id="2163644"/>
    <lineage>
        <taxon>Bacteria</taxon>
        <taxon>Pseudomonadati</taxon>
        <taxon>Pseudomonadota</taxon>
        <taxon>Alphaproteobacteria</taxon>
        <taxon>Rickettsiales</taxon>
        <taxon>Candidatus Deianiraeaceae</taxon>
        <taxon>Candidatus Deianiraea</taxon>
    </lineage>
</organism>
<comment type="function">
    <text evidence="7">Functions as a peptidoglycan terminase that cleaves nascent peptidoglycan strands endolytically to terminate their elongation.</text>
</comment>
<keyword evidence="9" id="KW-1185">Reference proteome</keyword>
<dbReference type="AlphaFoldDB" id="A0A5B8XDI7"/>
<keyword evidence="5 7" id="KW-0456">Lyase</keyword>
<keyword evidence="2 7" id="KW-0812">Transmembrane</keyword>
<dbReference type="EC" id="4.2.2.29" evidence="7"/>
<dbReference type="GO" id="GO:0005886">
    <property type="term" value="C:plasma membrane"/>
    <property type="evidence" value="ECO:0007669"/>
    <property type="project" value="UniProtKB-UniRule"/>
</dbReference>
<dbReference type="HAMAP" id="MF_02065">
    <property type="entry name" value="MltG"/>
    <property type="match status" value="1"/>
</dbReference>
<dbReference type="NCBIfam" id="TIGR00247">
    <property type="entry name" value="endolytic transglycosylase MltG"/>
    <property type="match status" value="1"/>
</dbReference>
<dbReference type="Gene3D" id="3.30.160.60">
    <property type="entry name" value="Classic Zinc Finger"/>
    <property type="match status" value="1"/>
</dbReference>
<evidence type="ECO:0000313" key="9">
    <source>
        <dbReference type="Proteomes" id="UP000321934"/>
    </source>
</evidence>
<accession>A0A5B8XDI7</accession>
<dbReference type="Gene3D" id="3.30.1490.480">
    <property type="entry name" value="Endolytic murein transglycosylase"/>
    <property type="match status" value="1"/>
</dbReference>
<dbReference type="GO" id="GO:0008932">
    <property type="term" value="F:lytic endotransglycosylase activity"/>
    <property type="evidence" value="ECO:0007669"/>
    <property type="project" value="UniProtKB-UniRule"/>
</dbReference>
<comment type="similarity">
    <text evidence="7">Belongs to the transglycosylase MltG family.</text>
</comment>
<evidence type="ECO:0000256" key="3">
    <source>
        <dbReference type="ARBA" id="ARBA00022989"/>
    </source>
</evidence>
<keyword evidence="1 7" id="KW-1003">Cell membrane</keyword>
<comment type="catalytic activity">
    <reaction evidence="7">
        <text>a peptidoglycan chain = a peptidoglycan chain with N-acetyl-1,6-anhydromuramyl-[peptide] at the reducing end + a peptidoglycan chain with N-acetylglucosamine at the non-reducing end.</text>
        <dbReference type="EC" id="4.2.2.29"/>
    </reaction>
</comment>
<keyword evidence="4 7" id="KW-0472">Membrane</keyword>
<keyword evidence="3 7" id="KW-1133">Transmembrane helix</keyword>
<reference evidence="8 9" key="1">
    <citation type="journal article" date="2019" name="ISME J.">
        <title>Deianiraea, an extracellular bacterium associated with the ciliate Paramecium, suggests an alternative scenario for the evolution of Rickettsiales.</title>
        <authorList>
            <person name="Castelli M."/>
            <person name="Sabaneyeva E."/>
            <person name="Lanzoni O."/>
            <person name="Lebedeva N."/>
            <person name="Floriano A.M."/>
            <person name="Gaiarsa S."/>
            <person name="Benken K."/>
            <person name="Modeo L."/>
            <person name="Bandi C."/>
            <person name="Potekhin A."/>
            <person name="Sassera D."/>
            <person name="Petroni G."/>
        </authorList>
    </citation>
    <scope>NUCLEOTIDE SEQUENCE [LARGE SCALE GENOMIC DNA]</scope>
    <source>
        <strain evidence="8">CyL4-1</strain>
    </source>
</reference>
<dbReference type="Proteomes" id="UP000321934">
    <property type="component" value="Chromosome"/>
</dbReference>
<dbReference type="CDD" id="cd08010">
    <property type="entry name" value="MltG_like"/>
    <property type="match status" value="1"/>
</dbReference>
<dbReference type="RefSeq" id="WP_146820657.1">
    <property type="nucleotide sequence ID" value="NZ_CP029077.1"/>
</dbReference>
<keyword evidence="7" id="KW-0997">Cell inner membrane</keyword>
<sequence length="319" mass="36392">MLSFFIACGVVLTLPMMKFAQKDFIISVENGKNMHQIATELEKNEVITGKTLFLFANKILSIRGTLILKAGDFEIKKGMDYYDICSLLASNNYHFSTITFPEGLTAKQMIKIIEKSDLKEQISIQNIQEGSLMPETYSYTSFETKDKLIKRMQESMTDFLDKAWRENKNPMLKTKQELLILASIIEKETSVEEERPLVASVFTNRLKIGMKLQTDPTIIYEITNGETNFGRKITKADIANGKYYNTYKIFGLPKGPISCPGRSSIIAASNPPQTEFLYFVAIGDGSKAHKFAKDYKEHIKNVDEYRKNRTIKEMDFINS</sequence>
<dbReference type="GO" id="GO:0009252">
    <property type="term" value="P:peptidoglycan biosynthetic process"/>
    <property type="evidence" value="ECO:0007669"/>
    <property type="project" value="UniProtKB-UniRule"/>
</dbReference>
<evidence type="ECO:0000256" key="1">
    <source>
        <dbReference type="ARBA" id="ARBA00022475"/>
    </source>
</evidence>
<evidence type="ECO:0000256" key="6">
    <source>
        <dbReference type="ARBA" id="ARBA00023316"/>
    </source>
</evidence>
<dbReference type="Pfam" id="PF02618">
    <property type="entry name" value="YceG"/>
    <property type="match status" value="1"/>
</dbReference>
<feature type="site" description="Important for catalytic activity" evidence="7">
    <location>
        <position position="188"/>
    </location>
</feature>
<name>A0A5B8XDI7_9RICK</name>